<comment type="caution">
    <text evidence="2">The sequence shown here is derived from an EMBL/GenBank/DDBJ whole genome shotgun (WGS) entry which is preliminary data.</text>
</comment>
<dbReference type="VEuPathDB" id="FungiDB:EMCG_07044"/>
<name>A0A0G2JBD2_9EURO</name>
<evidence type="ECO:0000256" key="1">
    <source>
        <dbReference type="SAM" id="Phobius"/>
    </source>
</evidence>
<keyword evidence="1" id="KW-0472">Membrane</keyword>
<evidence type="ECO:0000313" key="3">
    <source>
        <dbReference type="Proteomes" id="UP000034164"/>
    </source>
</evidence>
<dbReference type="EMBL" id="LCZI01000296">
    <property type="protein sequence ID" value="KKZ67276.1"/>
    <property type="molecule type" value="Genomic_DNA"/>
</dbReference>
<dbReference type="Proteomes" id="UP000034164">
    <property type="component" value="Unassembled WGS sequence"/>
</dbReference>
<accession>A0A0G2JBD2</accession>
<sequence length="78" mass="8566">MFLVPASPVRAGWVTHHSQPLAGYEDVSVEEPGGILWLVNLAAFWTSQMIMIIMMISSWGTSLTLQSSAKAAFKEPMN</sequence>
<protein>
    <submittedName>
        <fullName evidence="2">Uncharacterized protein</fullName>
    </submittedName>
</protein>
<keyword evidence="1" id="KW-1133">Transmembrane helix</keyword>
<feature type="transmembrane region" description="Helical" evidence="1">
    <location>
        <begin position="35"/>
        <end position="56"/>
    </location>
</feature>
<organism evidence="2 3">
    <name type="scientific">[Emmonsia] crescens</name>
    <dbReference type="NCBI Taxonomy" id="73230"/>
    <lineage>
        <taxon>Eukaryota</taxon>
        <taxon>Fungi</taxon>
        <taxon>Dikarya</taxon>
        <taxon>Ascomycota</taxon>
        <taxon>Pezizomycotina</taxon>
        <taxon>Eurotiomycetes</taxon>
        <taxon>Eurotiomycetidae</taxon>
        <taxon>Onygenales</taxon>
        <taxon>Ajellomycetaceae</taxon>
        <taxon>Emergomyces</taxon>
    </lineage>
</organism>
<reference evidence="3" key="1">
    <citation type="journal article" date="2015" name="PLoS Genet.">
        <title>The dynamic genome and transcriptome of the human fungal pathogen Blastomyces and close relative Emmonsia.</title>
        <authorList>
            <person name="Munoz J.F."/>
            <person name="Gauthier G.M."/>
            <person name="Desjardins C.A."/>
            <person name="Gallo J.E."/>
            <person name="Holder J."/>
            <person name="Sullivan T.D."/>
            <person name="Marty A.J."/>
            <person name="Carmen J.C."/>
            <person name="Chen Z."/>
            <person name="Ding L."/>
            <person name="Gujja S."/>
            <person name="Magrini V."/>
            <person name="Misas E."/>
            <person name="Mitreva M."/>
            <person name="Priest M."/>
            <person name="Saif S."/>
            <person name="Whiston E.A."/>
            <person name="Young S."/>
            <person name="Zeng Q."/>
            <person name="Goldman W.E."/>
            <person name="Mardis E.R."/>
            <person name="Taylor J.W."/>
            <person name="McEwen J.G."/>
            <person name="Clay O.K."/>
            <person name="Klein B.S."/>
            <person name="Cuomo C.A."/>
        </authorList>
    </citation>
    <scope>NUCLEOTIDE SEQUENCE [LARGE SCALE GENOMIC DNA]</scope>
    <source>
        <strain evidence="3">UAMH 3008</strain>
    </source>
</reference>
<gene>
    <name evidence="2" type="ORF">EMCG_07044</name>
</gene>
<evidence type="ECO:0000313" key="2">
    <source>
        <dbReference type="EMBL" id="KKZ67276.1"/>
    </source>
</evidence>
<dbReference type="AlphaFoldDB" id="A0A0G2JBD2"/>
<proteinExistence type="predicted"/>
<keyword evidence="1" id="KW-0812">Transmembrane</keyword>